<dbReference type="Gene3D" id="1.10.10.10">
    <property type="entry name" value="Winged helix-like DNA-binding domain superfamily/Winged helix DNA-binding domain"/>
    <property type="match status" value="1"/>
</dbReference>
<dbReference type="InterPro" id="IPR016032">
    <property type="entry name" value="Sig_transdc_resp-reg_C-effctor"/>
</dbReference>
<dbReference type="GO" id="GO:0000160">
    <property type="term" value="P:phosphorelay signal transduction system"/>
    <property type="evidence" value="ECO:0007669"/>
    <property type="project" value="InterPro"/>
</dbReference>
<evidence type="ECO:0000256" key="1">
    <source>
        <dbReference type="ARBA" id="ARBA00022741"/>
    </source>
</evidence>
<evidence type="ECO:0000256" key="4">
    <source>
        <dbReference type="PROSITE-ProRule" id="PRU01091"/>
    </source>
</evidence>
<dbReference type="Proteomes" id="UP000077173">
    <property type="component" value="Unassembled WGS sequence"/>
</dbReference>
<feature type="compositionally biased region" description="Polar residues" evidence="5">
    <location>
        <begin position="215"/>
        <end position="228"/>
    </location>
</feature>
<dbReference type="GO" id="GO:0009190">
    <property type="term" value="P:cyclic nucleotide biosynthetic process"/>
    <property type="evidence" value="ECO:0007669"/>
    <property type="project" value="InterPro"/>
</dbReference>
<evidence type="ECO:0000256" key="5">
    <source>
        <dbReference type="SAM" id="MobiDB-lite"/>
    </source>
</evidence>
<dbReference type="InterPro" id="IPR011990">
    <property type="entry name" value="TPR-like_helical_dom_sf"/>
</dbReference>
<reference evidence="8 9" key="1">
    <citation type="submission" date="2016-02" db="EMBL/GenBank/DDBJ databases">
        <title>Draft genome sequence of the strain BR 10247T Bradyrhizobium neotropicale isolated from nodules of Centrolobium paraense.</title>
        <authorList>
            <person name="Simoes-Araujo J.L."/>
            <person name="Barauna A.C."/>
            <person name="Silva K."/>
            <person name="Zilli J.E."/>
        </authorList>
    </citation>
    <scope>NUCLEOTIDE SEQUENCE [LARGE SCALE GENOMIC DNA]</scope>
    <source>
        <strain evidence="8 9">BR 10247</strain>
    </source>
</reference>
<dbReference type="Pfam" id="PF00486">
    <property type="entry name" value="Trans_reg_C"/>
    <property type="match status" value="1"/>
</dbReference>
<dbReference type="GO" id="GO:0004016">
    <property type="term" value="F:adenylate cyclase activity"/>
    <property type="evidence" value="ECO:0007669"/>
    <property type="project" value="UniProtKB-ARBA"/>
</dbReference>
<dbReference type="Gene3D" id="1.25.40.10">
    <property type="entry name" value="Tetratricopeptide repeat domain"/>
    <property type="match status" value="1"/>
</dbReference>
<feature type="domain" description="Guanylate cyclase" evidence="6">
    <location>
        <begin position="253"/>
        <end position="373"/>
    </location>
</feature>
<dbReference type="PANTHER" id="PTHR16305:SF28">
    <property type="entry name" value="GUANYLATE CYCLASE DOMAIN-CONTAINING PROTEIN"/>
    <property type="match status" value="1"/>
</dbReference>
<proteinExistence type="predicted"/>
<name>A0A176Z7Y7_9BRAD</name>
<dbReference type="InterPro" id="IPR036388">
    <property type="entry name" value="WH-like_DNA-bd_sf"/>
</dbReference>
<dbReference type="InterPro" id="IPR029787">
    <property type="entry name" value="Nucleotide_cyclase"/>
</dbReference>
<dbReference type="SUPFAM" id="SSF46894">
    <property type="entry name" value="C-terminal effector domain of the bipartite response regulators"/>
    <property type="match status" value="1"/>
</dbReference>
<evidence type="ECO:0000259" key="7">
    <source>
        <dbReference type="PROSITE" id="PS51755"/>
    </source>
</evidence>
<comment type="caution">
    <text evidence="8">The sequence shown here is derived from an EMBL/GenBank/DDBJ whole genome shotgun (WGS) entry which is preliminary data.</text>
</comment>
<dbReference type="SMART" id="SM00862">
    <property type="entry name" value="Trans_reg_C"/>
    <property type="match status" value="1"/>
</dbReference>
<sequence>MHPAGYSVELAAGEKRALELIANEQISTAIVVSDPGAASLAFVRQLADKIPSLIVLAERPEDIARLKNSLPDVPLYKSRPLDEPALLKHLTRLMRPPVHDDVRPTPAALSLAGCKIDFAGRSFIHADGRQVALTRAEASLLIVLANSPGAVLSRDELSRAIGGNGVELYGRSIDVLIGRLRRKIEPVRKVPRFILTVSGGGYKFAASIPAIDGDSSATERSAESSPAQQPAGYAPDGSAPGLPHAGSERRQVTVLSFELIGPTDGASSGDPERFASTLQRFQDACASVISNANGFTSGVAGHEVLALFGYPKAHEDDAERAVHAGLDLVTKVAELASSSGEPVHIRVGIATGLVVITDQRAVGQPSAIAPRLRNIASTDSVLVAASTQNLMGNAFISGEPRAHEFVGVPERVTACLVTGRNAIDNRFSAKRGPRLTKFVGRQHELRQLMAAWKNVKAGKGQAVLLCGEAGIGKSRVCEVVLQRICAEPHTTMRYQCAPHHANSPFHPIIEQLERAAQFEPGDTPAVKLKKLGAALSKSGTAPADISSCANLLSIPTRETATADQTPHRKKDLAISALIRLMLGSARKVPLVVELADAHWADSSTLELFSILIASIKSAHVFVLMSFRPEFFPPWIDAPHVTMLRLDRLGREQTETIILDVARRKSLPLGMLEQIVSKTDGVPLFVEELTKSVMESGLLQDTIKRPVASNELPTLAIPATLLDSLTARLDRLGPVKKVAQIGAVIGREFSYPLLAAVAPLSGPFLEAALAQLAAPELVFVRGEPPNAVYVFKHALVQDAAYGTLLRSERQQLHGRIADAIEGGFPEMVESQPELLAHHFIQAGLTVRAIGYLRRAGQRAIERSATSEAKRHLTRALELLQAHPEGAARKRQALELEVMLGQALIASHGYAAPETGEALLRAKALIDDSTDPAQKLAILYGIWAGYYVGGQVARQTEAALEFLAEAERHHDSGARCVAHRIVGTTYLTKGDFNAALPYLTKAKALYDPRQHALSRSRYGQDIGAAALCYLSWALWHLGLFEQASQIADAAVNRSNELSDPHTSAFTICHARGLFEIFGRSARQMRTYAELVVTSCRDHGLSHWMACGRILEGWASICEGDFDQGIKLLQSGIANWQKAGARLWLPLFLALEAEAHAKHGDLASARTTIEKAIAVAEKGSEQWFLAELLRLKAGLLPRIKGTAKQMEALYMTSLQIAERQQARCWELRTACDLASFWRRSGRAVDAIGLLQPIYDQFTEGFNSTDLRRAQQILHELKSEQA</sequence>
<dbReference type="Pfam" id="PF00211">
    <property type="entry name" value="Guanylate_cyc"/>
    <property type="match status" value="1"/>
</dbReference>
<dbReference type="SUPFAM" id="SSF52540">
    <property type="entry name" value="P-loop containing nucleoside triphosphate hydrolases"/>
    <property type="match status" value="1"/>
</dbReference>
<dbReference type="GO" id="GO:0005737">
    <property type="term" value="C:cytoplasm"/>
    <property type="evidence" value="ECO:0007669"/>
    <property type="project" value="TreeGrafter"/>
</dbReference>
<accession>A0A176Z7Y7</accession>
<dbReference type="CDD" id="cd00383">
    <property type="entry name" value="trans_reg_C"/>
    <property type="match status" value="1"/>
</dbReference>
<feature type="region of interest" description="Disordered" evidence="5">
    <location>
        <begin position="215"/>
        <end position="247"/>
    </location>
</feature>
<dbReference type="PANTHER" id="PTHR16305">
    <property type="entry name" value="TESTICULAR SOLUBLE ADENYLYL CYCLASE"/>
    <property type="match status" value="1"/>
</dbReference>
<dbReference type="GO" id="GO:0005524">
    <property type="term" value="F:ATP binding"/>
    <property type="evidence" value="ECO:0007669"/>
    <property type="project" value="UniProtKB-KW"/>
</dbReference>
<evidence type="ECO:0000313" key="9">
    <source>
        <dbReference type="Proteomes" id="UP000077173"/>
    </source>
</evidence>
<dbReference type="InterPro" id="IPR001867">
    <property type="entry name" value="OmpR/PhoB-type_DNA-bd"/>
</dbReference>
<dbReference type="InterPro" id="IPR001054">
    <property type="entry name" value="A/G_cyclase"/>
</dbReference>
<evidence type="ECO:0008006" key="10">
    <source>
        <dbReference type="Google" id="ProtNLM"/>
    </source>
</evidence>
<dbReference type="GO" id="GO:0006355">
    <property type="term" value="P:regulation of DNA-templated transcription"/>
    <property type="evidence" value="ECO:0007669"/>
    <property type="project" value="InterPro"/>
</dbReference>
<dbReference type="InterPro" id="IPR027417">
    <property type="entry name" value="P-loop_NTPase"/>
</dbReference>
<keyword evidence="1" id="KW-0547">Nucleotide-binding</keyword>
<evidence type="ECO:0000256" key="3">
    <source>
        <dbReference type="ARBA" id="ARBA00023125"/>
    </source>
</evidence>
<gene>
    <name evidence="8" type="ORF">AXW67_11440</name>
</gene>
<organism evidence="8 9">
    <name type="scientific">Bradyrhizobium neotropicale</name>
    <dbReference type="NCBI Taxonomy" id="1497615"/>
    <lineage>
        <taxon>Bacteria</taxon>
        <taxon>Pseudomonadati</taxon>
        <taxon>Pseudomonadota</taxon>
        <taxon>Alphaproteobacteria</taxon>
        <taxon>Hyphomicrobiales</taxon>
        <taxon>Nitrobacteraceae</taxon>
        <taxon>Bradyrhizobium</taxon>
    </lineage>
</organism>
<dbReference type="AlphaFoldDB" id="A0A176Z7Y7"/>
<dbReference type="CDD" id="cd07302">
    <property type="entry name" value="CHD"/>
    <property type="match status" value="1"/>
</dbReference>
<dbReference type="Gene3D" id="3.30.70.1230">
    <property type="entry name" value="Nucleotide cyclase"/>
    <property type="match status" value="1"/>
</dbReference>
<evidence type="ECO:0000259" key="6">
    <source>
        <dbReference type="PROSITE" id="PS50125"/>
    </source>
</evidence>
<dbReference type="EMBL" id="LSEF01000051">
    <property type="protein sequence ID" value="OAF16840.1"/>
    <property type="molecule type" value="Genomic_DNA"/>
</dbReference>
<dbReference type="Gene3D" id="3.40.50.300">
    <property type="entry name" value="P-loop containing nucleotide triphosphate hydrolases"/>
    <property type="match status" value="1"/>
</dbReference>
<evidence type="ECO:0000313" key="8">
    <source>
        <dbReference type="EMBL" id="OAF16840.1"/>
    </source>
</evidence>
<protein>
    <recommendedName>
        <fullName evidence="10">OmpR/PhoB-type domain-containing protein</fullName>
    </recommendedName>
</protein>
<dbReference type="SUPFAM" id="SSF55073">
    <property type="entry name" value="Nucleotide cyclase"/>
    <property type="match status" value="1"/>
</dbReference>
<dbReference type="SUPFAM" id="SSF48452">
    <property type="entry name" value="TPR-like"/>
    <property type="match status" value="1"/>
</dbReference>
<keyword evidence="3 4" id="KW-0238">DNA-binding</keyword>
<feature type="DNA-binding region" description="OmpR/PhoB-type" evidence="4">
    <location>
        <begin position="106"/>
        <end position="206"/>
    </location>
</feature>
<dbReference type="PROSITE" id="PS51755">
    <property type="entry name" value="OMPR_PHOB"/>
    <property type="match status" value="1"/>
</dbReference>
<keyword evidence="2" id="KW-0067">ATP-binding</keyword>
<keyword evidence="9" id="KW-1185">Reference proteome</keyword>
<dbReference type="GO" id="GO:0003677">
    <property type="term" value="F:DNA binding"/>
    <property type="evidence" value="ECO:0007669"/>
    <property type="project" value="UniProtKB-UniRule"/>
</dbReference>
<evidence type="ECO:0000256" key="2">
    <source>
        <dbReference type="ARBA" id="ARBA00022840"/>
    </source>
</evidence>
<dbReference type="PROSITE" id="PS50125">
    <property type="entry name" value="GUANYLATE_CYCLASE_2"/>
    <property type="match status" value="1"/>
</dbReference>
<dbReference type="Pfam" id="PF13191">
    <property type="entry name" value="AAA_16"/>
    <property type="match status" value="1"/>
</dbReference>
<dbReference type="InterPro" id="IPR041664">
    <property type="entry name" value="AAA_16"/>
</dbReference>
<feature type="domain" description="OmpR/PhoB-type" evidence="7">
    <location>
        <begin position="106"/>
        <end position="206"/>
    </location>
</feature>